<feature type="region of interest" description="Disordered" evidence="5">
    <location>
        <begin position="78"/>
        <end position="100"/>
    </location>
</feature>
<evidence type="ECO:0000256" key="3">
    <source>
        <dbReference type="ARBA" id="ARBA00023242"/>
    </source>
</evidence>
<dbReference type="PRINTS" id="PR02064">
    <property type="entry name" value="DONSON"/>
</dbReference>
<comment type="caution">
    <text evidence="6">The sequence shown here is derived from an EMBL/GenBank/DDBJ whole genome shotgun (WGS) entry which is preliminary data.</text>
</comment>
<keyword evidence="7" id="KW-1185">Reference proteome</keyword>
<dbReference type="AlphaFoldDB" id="A0AAW1CXD5"/>
<dbReference type="PANTHER" id="PTHR12972">
    <property type="entry name" value="DOWNSTREAM NEIGHBOR OF SON"/>
    <property type="match status" value="1"/>
</dbReference>
<reference evidence="6 7" key="1">
    <citation type="submission" date="2022-12" db="EMBL/GenBank/DDBJ databases">
        <title>Chromosome-level genome assembly of true bugs.</title>
        <authorList>
            <person name="Ma L."/>
            <person name="Li H."/>
        </authorList>
    </citation>
    <scope>NUCLEOTIDE SEQUENCE [LARGE SCALE GENOMIC DNA]</scope>
    <source>
        <strain evidence="6">Lab_2022b</strain>
    </source>
</reference>
<evidence type="ECO:0000256" key="5">
    <source>
        <dbReference type="SAM" id="MobiDB-lite"/>
    </source>
</evidence>
<evidence type="ECO:0000256" key="2">
    <source>
        <dbReference type="ARBA" id="ARBA00022473"/>
    </source>
</evidence>
<evidence type="ECO:0008006" key="8">
    <source>
        <dbReference type="Google" id="ProtNLM"/>
    </source>
</evidence>
<dbReference type="EMBL" id="JAPXFL010000008">
    <property type="protein sequence ID" value="KAK9503314.1"/>
    <property type="molecule type" value="Genomic_DNA"/>
</dbReference>
<dbReference type="GO" id="GO:0033260">
    <property type="term" value="P:nuclear DNA replication"/>
    <property type="evidence" value="ECO:0007669"/>
    <property type="project" value="TreeGrafter"/>
</dbReference>
<comment type="similarity">
    <text evidence="4">Belongs to the DONSON family.</text>
</comment>
<sequence length="580" mass="65468">MSWEVSPKAKCAVNELSPRKYPRSPITSPRKLPQNSLPPPKTPPQWKKPDDVMKSHRLRIKRNALAARMKTNNLFNRIDNHNNSLEKPGTKRHNPFKSAASEECEVPSKKVKEVLAESENDATLFRLLGLNNSQQSTNVLLQFTSILEDQPQVTNKEFDASKLLSTLPIDWTLRHKMRFISSTPLPWNKTLKTCEEASGVTGFVRCVENERNNCNGLDTSPNVEFHQCCFYWQHPNLPWLQLYPRTHLRRTETNKLPFITCYPAIKESLHRDWSESFRSLFQLVRARHCPYFYLVTNSFNCLFRAAGINGCSETNAFISPTTRGFRKLLTDEGVEFTMPLRIKQKRSSHDPSENDTEELVDDESEDVEAGEAKDWLASLGVGADEIKKISDTEASIEFNVEKKMDGNYESLIYVEGSDINAFFNFLINCRTITVTTGPLAGVPPTLLSPVAFHGGTLKSLKVRDSTVKLENENYFSLEINGPILPHAIHNLCNVLKSNVDKFSITFASIESSKAFSLASKQSFGENQNSELDVNKTPGKTFNIENLSDCGLKTQLLSSFCSLGVQNFDSVKYAENAYVCS</sequence>
<proteinExistence type="inferred from homology"/>
<evidence type="ECO:0000313" key="7">
    <source>
        <dbReference type="Proteomes" id="UP001461498"/>
    </source>
</evidence>
<organism evidence="6 7">
    <name type="scientific">Rhynocoris fuscipes</name>
    <dbReference type="NCBI Taxonomy" id="488301"/>
    <lineage>
        <taxon>Eukaryota</taxon>
        <taxon>Metazoa</taxon>
        <taxon>Ecdysozoa</taxon>
        <taxon>Arthropoda</taxon>
        <taxon>Hexapoda</taxon>
        <taxon>Insecta</taxon>
        <taxon>Pterygota</taxon>
        <taxon>Neoptera</taxon>
        <taxon>Paraneoptera</taxon>
        <taxon>Hemiptera</taxon>
        <taxon>Heteroptera</taxon>
        <taxon>Panheteroptera</taxon>
        <taxon>Cimicomorpha</taxon>
        <taxon>Reduviidae</taxon>
        <taxon>Harpactorinae</taxon>
        <taxon>Harpactorini</taxon>
        <taxon>Rhynocoris</taxon>
    </lineage>
</organism>
<comment type="subcellular location">
    <subcellularLocation>
        <location evidence="1">Nucleus</location>
    </subcellularLocation>
</comment>
<feature type="region of interest" description="Disordered" evidence="5">
    <location>
        <begin position="344"/>
        <end position="364"/>
    </location>
</feature>
<dbReference type="InterPro" id="IPR024861">
    <property type="entry name" value="Donson"/>
</dbReference>
<accession>A0AAW1CXD5</accession>
<evidence type="ECO:0000313" key="6">
    <source>
        <dbReference type="EMBL" id="KAK9503314.1"/>
    </source>
</evidence>
<keyword evidence="3" id="KW-0539">Nucleus</keyword>
<keyword evidence="2" id="KW-0217">Developmental protein</keyword>
<dbReference type="GO" id="GO:0005634">
    <property type="term" value="C:nucleus"/>
    <property type="evidence" value="ECO:0007669"/>
    <property type="project" value="UniProtKB-SubCell"/>
</dbReference>
<evidence type="ECO:0000256" key="4">
    <source>
        <dbReference type="ARBA" id="ARBA00025806"/>
    </source>
</evidence>
<name>A0AAW1CXD5_9HEMI</name>
<gene>
    <name evidence="6" type="ORF">O3M35_011913</name>
</gene>
<dbReference type="PANTHER" id="PTHR12972:SF0">
    <property type="entry name" value="PROTEIN DOWNSTREAM NEIGHBOR OF SON"/>
    <property type="match status" value="1"/>
</dbReference>
<feature type="region of interest" description="Disordered" evidence="5">
    <location>
        <begin position="1"/>
        <end position="52"/>
    </location>
</feature>
<protein>
    <recommendedName>
        <fullName evidence="8">Protein downstream neighbor of son homolog</fullName>
    </recommendedName>
</protein>
<dbReference type="Proteomes" id="UP001461498">
    <property type="component" value="Unassembled WGS sequence"/>
</dbReference>
<feature type="compositionally biased region" description="Acidic residues" evidence="5">
    <location>
        <begin position="353"/>
        <end position="364"/>
    </location>
</feature>
<evidence type="ECO:0000256" key="1">
    <source>
        <dbReference type="ARBA" id="ARBA00004123"/>
    </source>
</evidence>